<proteinExistence type="predicted"/>
<keyword evidence="3" id="KW-1185">Reference proteome</keyword>
<feature type="transmembrane region" description="Helical" evidence="1">
    <location>
        <begin position="6"/>
        <end position="31"/>
    </location>
</feature>
<dbReference type="RefSeq" id="WP_092638382.1">
    <property type="nucleotide sequence ID" value="NZ_FNID01000006.1"/>
</dbReference>
<sequence>MTYDSMFGILAFVIPVFTLLVFAFVIGFIIYSISKTAKRDRYNRSQPVLTVRAKVVSTRMDGGRASIYEDRRVFHKHRTVRDYTCYYATFEVESGDRIELMIPANEIGYLVQFDIGELTFQGTEFIRFVRS</sequence>
<dbReference type="AlphaFoldDB" id="A0A1G9WLZ1"/>
<evidence type="ECO:0000313" key="3">
    <source>
        <dbReference type="Proteomes" id="UP000199182"/>
    </source>
</evidence>
<dbReference type="EMBL" id="FNID01000006">
    <property type="protein sequence ID" value="SDM85166.1"/>
    <property type="molecule type" value="Genomic_DNA"/>
</dbReference>
<keyword evidence="1" id="KW-0472">Membrane</keyword>
<gene>
    <name evidence="2" type="ORF">SAMN05192585_10648</name>
</gene>
<dbReference type="InterPro" id="IPR019635">
    <property type="entry name" value="DUF2500"/>
</dbReference>
<evidence type="ECO:0008006" key="4">
    <source>
        <dbReference type="Google" id="ProtNLM"/>
    </source>
</evidence>
<evidence type="ECO:0000313" key="2">
    <source>
        <dbReference type="EMBL" id="SDM85166.1"/>
    </source>
</evidence>
<dbReference type="Pfam" id="PF10694">
    <property type="entry name" value="DUF2500"/>
    <property type="match status" value="1"/>
</dbReference>
<protein>
    <recommendedName>
        <fullName evidence="4">DUF2500 domain-containing protein</fullName>
    </recommendedName>
</protein>
<dbReference type="STRING" id="258515.SAMN05192585_10648"/>
<keyword evidence="1" id="KW-1133">Transmembrane helix</keyword>
<organism evidence="2 3">
    <name type="scientific">Acetanaerobacterium elongatum</name>
    <dbReference type="NCBI Taxonomy" id="258515"/>
    <lineage>
        <taxon>Bacteria</taxon>
        <taxon>Bacillati</taxon>
        <taxon>Bacillota</taxon>
        <taxon>Clostridia</taxon>
        <taxon>Eubacteriales</taxon>
        <taxon>Oscillospiraceae</taxon>
        <taxon>Acetanaerobacterium</taxon>
    </lineage>
</organism>
<dbReference type="OrthoDB" id="282886at2"/>
<name>A0A1G9WLZ1_9FIRM</name>
<evidence type="ECO:0000256" key="1">
    <source>
        <dbReference type="SAM" id="Phobius"/>
    </source>
</evidence>
<accession>A0A1G9WLZ1</accession>
<keyword evidence="1" id="KW-0812">Transmembrane</keyword>
<reference evidence="2 3" key="1">
    <citation type="submission" date="2016-10" db="EMBL/GenBank/DDBJ databases">
        <authorList>
            <person name="de Groot N.N."/>
        </authorList>
    </citation>
    <scope>NUCLEOTIDE SEQUENCE [LARGE SCALE GENOMIC DNA]</scope>
    <source>
        <strain evidence="2 3">CGMCC 1.5012</strain>
    </source>
</reference>
<dbReference type="Gene3D" id="2.40.50.660">
    <property type="match status" value="1"/>
</dbReference>
<dbReference type="Proteomes" id="UP000199182">
    <property type="component" value="Unassembled WGS sequence"/>
</dbReference>